<dbReference type="PANTHER" id="PTHR30069:SF40">
    <property type="entry name" value="TONB-DEPENDENT RECEPTOR NMB0964-RELATED"/>
    <property type="match status" value="1"/>
</dbReference>
<dbReference type="InterPro" id="IPR000531">
    <property type="entry name" value="Beta-barrel_TonB"/>
</dbReference>
<dbReference type="Gene3D" id="2.170.130.10">
    <property type="entry name" value="TonB-dependent receptor, plug domain"/>
    <property type="match status" value="1"/>
</dbReference>
<comment type="subcellular location">
    <subcellularLocation>
        <location evidence="1 8">Cell outer membrane</location>
        <topology evidence="1 8">Multi-pass membrane protein</topology>
    </subcellularLocation>
</comment>
<dbReference type="InterPro" id="IPR008969">
    <property type="entry name" value="CarboxyPept-like_regulatory"/>
</dbReference>
<evidence type="ECO:0000256" key="8">
    <source>
        <dbReference type="PROSITE-ProRule" id="PRU01360"/>
    </source>
</evidence>
<dbReference type="PROSITE" id="PS52016">
    <property type="entry name" value="TONB_DEPENDENT_REC_3"/>
    <property type="match status" value="1"/>
</dbReference>
<evidence type="ECO:0000256" key="1">
    <source>
        <dbReference type="ARBA" id="ARBA00004571"/>
    </source>
</evidence>
<keyword evidence="5 9" id="KW-0798">TonB box</keyword>
<feature type="domain" description="TonB-dependent receptor-like beta-barrel" evidence="10">
    <location>
        <begin position="313"/>
        <end position="732"/>
    </location>
</feature>
<dbReference type="Gene3D" id="2.60.40.1120">
    <property type="entry name" value="Carboxypeptidase-like, regulatory domain"/>
    <property type="match status" value="1"/>
</dbReference>
<name>A0ABS9KD66_9BACT</name>
<keyword evidence="6 8" id="KW-0472">Membrane</keyword>
<reference evidence="12" key="2">
    <citation type="submission" date="2024-05" db="EMBL/GenBank/DDBJ databases">
        <title>Rhodohalobacter halophilus gen. nov., sp. nov., a moderately halophilic member of the family Balneolaceae.</title>
        <authorList>
            <person name="Xia J."/>
        </authorList>
    </citation>
    <scope>NUCLEOTIDE SEQUENCE</scope>
    <source>
        <strain evidence="12">WB101</strain>
    </source>
</reference>
<dbReference type="RefSeq" id="WP_237853664.1">
    <property type="nucleotide sequence ID" value="NZ_JAKLWS010000009.1"/>
</dbReference>
<dbReference type="Pfam" id="PF00593">
    <property type="entry name" value="TonB_dep_Rec_b-barrel"/>
    <property type="match status" value="1"/>
</dbReference>
<reference evidence="12" key="1">
    <citation type="submission" date="2022-01" db="EMBL/GenBank/DDBJ databases">
        <authorList>
            <person name="Wang Y."/>
        </authorList>
    </citation>
    <scope>NUCLEOTIDE SEQUENCE</scope>
    <source>
        <strain evidence="12">WB101</strain>
    </source>
</reference>
<proteinExistence type="inferred from homology"/>
<keyword evidence="12" id="KW-0675">Receptor</keyword>
<keyword evidence="3 8" id="KW-1134">Transmembrane beta strand</keyword>
<comment type="caution">
    <text evidence="12">The sequence shown here is derived from an EMBL/GenBank/DDBJ whole genome shotgun (WGS) entry which is preliminary data.</text>
</comment>
<feature type="domain" description="TonB-dependent receptor plug" evidence="11">
    <location>
        <begin position="148"/>
        <end position="244"/>
    </location>
</feature>
<protein>
    <submittedName>
        <fullName evidence="12">TonB-dependent receptor</fullName>
    </submittedName>
</protein>
<comment type="similarity">
    <text evidence="8 9">Belongs to the TonB-dependent receptor family.</text>
</comment>
<evidence type="ECO:0000256" key="3">
    <source>
        <dbReference type="ARBA" id="ARBA00022452"/>
    </source>
</evidence>
<evidence type="ECO:0000256" key="6">
    <source>
        <dbReference type="ARBA" id="ARBA00023136"/>
    </source>
</evidence>
<dbReference type="Pfam" id="PF07715">
    <property type="entry name" value="Plug"/>
    <property type="match status" value="1"/>
</dbReference>
<evidence type="ECO:0000313" key="13">
    <source>
        <dbReference type="Proteomes" id="UP001165366"/>
    </source>
</evidence>
<sequence length="763" mass="84060">MKIRFVSLKTFSVRIFKYLLILISTLFVIVPYGFGQNLETSQIISGDIFDAESGEPVPFAYVHLEEINRAITADRNGKFQFQNIPTGTYTLAVHRLGFRDWHREIEITGGNQSIKIPLQPVSVLSEEITVTGDSELTTGSRLEHVSTKILGQELRRNLGTTLSETLQNEAGFSERSIGPVPGRPVIRGLGDERVLILQDGERTGDISAQSADHAVTIDPMGADEIEIARGPAALAYGANAIGGVINVVRNQIPSSVPSSTTGSLSLQGKSVNKGASGAFDASIPLGNFAMNLDINGRTGTDFTTPKGTVENSYILNTHDTAGISYIGNKGYIGGSASYYYSEYGIPPDPLGGHPSGVDIEMTKYQFDIRAERTFSDSFFRLAEGRYSFVNYNHVEIESNGSVGTEFGNLTANASARLHNKEWGIFDNGSMGFWGEWQDYAVFGARTPDANQYSTAAYIIQVGDAGDLHYELGSRFEYVLSKPKEERNSIRIGEIKQRSFAALSTSASAIYGLTNELFVGSTYMHSFRAPTLEELYSEGPHLAAYSYEIGNPKLDAERGIGLEIFFRYRSNRLTAELAGYRNDFQNYLYARDTGEQSISDPSLNNYQFVGESALFLGTEFSADLQLTDQLSVGGTLSYTKAERNVSEEEKQITGYSGDTRPLPMIPPLQGSVYSRFSKNNFTATVRYKMSDAQTRLGEFETETEGYGLLSATLQYRFSTSGILHTVSLSGSNLLDTTYRDHLSRIKEVFPAPGRNLNLLYRLYF</sequence>
<dbReference type="EMBL" id="JAKLWS010000009">
    <property type="protein sequence ID" value="MCG2588757.1"/>
    <property type="molecule type" value="Genomic_DNA"/>
</dbReference>
<organism evidence="12 13">
    <name type="scientific">Rhodohalobacter sulfatireducens</name>
    <dbReference type="NCBI Taxonomy" id="2911366"/>
    <lineage>
        <taxon>Bacteria</taxon>
        <taxon>Pseudomonadati</taxon>
        <taxon>Balneolota</taxon>
        <taxon>Balneolia</taxon>
        <taxon>Balneolales</taxon>
        <taxon>Balneolaceae</taxon>
        <taxon>Rhodohalobacter</taxon>
    </lineage>
</organism>
<gene>
    <name evidence="12" type="ORF">L6773_09280</name>
</gene>
<evidence type="ECO:0000256" key="9">
    <source>
        <dbReference type="RuleBase" id="RU003357"/>
    </source>
</evidence>
<dbReference type="SUPFAM" id="SSF56935">
    <property type="entry name" value="Porins"/>
    <property type="match status" value="1"/>
</dbReference>
<keyword evidence="7 8" id="KW-0998">Cell outer membrane</keyword>
<dbReference type="InterPro" id="IPR037066">
    <property type="entry name" value="Plug_dom_sf"/>
</dbReference>
<dbReference type="Proteomes" id="UP001165366">
    <property type="component" value="Unassembled WGS sequence"/>
</dbReference>
<keyword evidence="2 8" id="KW-0813">Transport</keyword>
<dbReference type="InterPro" id="IPR012910">
    <property type="entry name" value="Plug_dom"/>
</dbReference>
<keyword evidence="13" id="KW-1185">Reference proteome</keyword>
<evidence type="ECO:0000259" key="10">
    <source>
        <dbReference type="Pfam" id="PF00593"/>
    </source>
</evidence>
<evidence type="ECO:0000256" key="7">
    <source>
        <dbReference type="ARBA" id="ARBA00023237"/>
    </source>
</evidence>
<dbReference type="Pfam" id="PF13715">
    <property type="entry name" value="CarbopepD_reg_2"/>
    <property type="match status" value="1"/>
</dbReference>
<keyword evidence="4 8" id="KW-0812">Transmembrane</keyword>
<dbReference type="InterPro" id="IPR039426">
    <property type="entry name" value="TonB-dep_rcpt-like"/>
</dbReference>
<dbReference type="Gene3D" id="2.40.170.20">
    <property type="entry name" value="TonB-dependent receptor, beta-barrel domain"/>
    <property type="match status" value="1"/>
</dbReference>
<evidence type="ECO:0000313" key="12">
    <source>
        <dbReference type="EMBL" id="MCG2588757.1"/>
    </source>
</evidence>
<dbReference type="InterPro" id="IPR036942">
    <property type="entry name" value="Beta-barrel_TonB_sf"/>
</dbReference>
<accession>A0ABS9KD66</accession>
<evidence type="ECO:0000256" key="2">
    <source>
        <dbReference type="ARBA" id="ARBA00022448"/>
    </source>
</evidence>
<evidence type="ECO:0000256" key="4">
    <source>
        <dbReference type="ARBA" id="ARBA00022692"/>
    </source>
</evidence>
<evidence type="ECO:0000259" key="11">
    <source>
        <dbReference type="Pfam" id="PF07715"/>
    </source>
</evidence>
<evidence type="ECO:0000256" key="5">
    <source>
        <dbReference type="ARBA" id="ARBA00023077"/>
    </source>
</evidence>
<dbReference type="PANTHER" id="PTHR30069">
    <property type="entry name" value="TONB-DEPENDENT OUTER MEMBRANE RECEPTOR"/>
    <property type="match status" value="1"/>
</dbReference>
<dbReference type="SUPFAM" id="SSF49464">
    <property type="entry name" value="Carboxypeptidase regulatory domain-like"/>
    <property type="match status" value="1"/>
</dbReference>